<reference evidence="1" key="1">
    <citation type="journal article" date="2023" name="Science">
        <title>Genome structures resolve the early diversification of teleost fishes.</title>
        <authorList>
            <person name="Parey E."/>
            <person name="Louis A."/>
            <person name="Montfort J."/>
            <person name="Bouchez O."/>
            <person name="Roques C."/>
            <person name="Iampietro C."/>
            <person name="Lluch J."/>
            <person name="Castinel A."/>
            <person name="Donnadieu C."/>
            <person name="Desvignes T."/>
            <person name="Floi Bucao C."/>
            <person name="Jouanno E."/>
            <person name="Wen M."/>
            <person name="Mejri S."/>
            <person name="Dirks R."/>
            <person name="Jansen H."/>
            <person name="Henkel C."/>
            <person name="Chen W.J."/>
            <person name="Zahm M."/>
            <person name="Cabau C."/>
            <person name="Klopp C."/>
            <person name="Thompson A.W."/>
            <person name="Robinson-Rechavi M."/>
            <person name="Braasch I."/>
            <person name="Lecointre G."/>
            <person name="Bobe J."/>
            <person name="Postlethwait J.H."/>
            <person name="Berthelot C."/>
            <person name="Roest Crollius H."/>
            <person name="Guiguen Y."/>
        </authorList>
    </citation>
    <scope>NUCLEOTIDE SEQUENCE</scope>
    <source>
        <strain evidence="1">WJC10195</strain>
    </source>
</reference>
<keyword evidence="2" id="KW-1185">Reference proteome</keyword>
<sequence>MSPRNIPHAFQNRLKRLIPQAEAPDPDLGPRRLFPPVLVRDTPHCPLLPCGLRAGSCPRAPRLFPSVPDLGRPHMLSYRLVWFQSSLRLALSRPSLSPSVSGQLG</sequence>
<protein>
    <submittedName>
        <fullName evidence="1">Uncharacterized protein</fullName>
    </submittedName>
</protein>
<dbReference type="Proteomes" id="UP001152622">
    <property type="component" value="Chromosome 11"/>
</dbReference>
<dbReference type="EMBL" id="JAINUF010000011">
    <property type="protein sequence ID" value="KAJ8346831.1"/>
    <property type="molecule type" value="Genomic_DNA"/>
</dbReference>
<organism evidence="1 2">
    <name type="scientific">Synaphobranchus kaupii</name>
    <name type="common">Kaup's arrowtooth eel</name>
    <dbReference type="NCBI Taxonomy" id="118154"/>
    <lineage>
        <taxon>Eukaryota</taxon>
        <taxon>Metazoa</taxon>
        <taxon>Chordata</taxon>
        <taxon>Craniata</taxon>
        <taxon>Vertebrata</taxon>
        <taxon>Euteleostomi</taxon>
        <taxon>Actinopterygii</taxon>
        <taxon>Neopterygii</taxon>
        <taxon>Teleostei</taxon>
        <taxon>Anguilliformes</taxon>
        <taxon>Synaphobranchidae</taxon>
        <taxon>Synaphobranchus</taxon>
    </lineage>
</organism>
<evidence type="ECO:0000313" key="2">
    <source>
        <dbReference type="Proteomes" id="UP001152622"/>
    </source>
</evidence>
<comment type="caution">
    <text evidence="1">The sequence shown here is derived from an EMBL/GenBank/DDBJ whole genome shotgun (WGS) entry which is preliminary data.</text>
</comment>
<evidence type="ECO:0000313" key="1">
    <source>
        <dbReference type="EMBL" id="KAJ8346831.1"/>
    </source>
</evidence>
<gene>
    <name evidence="1" type="ORF">SKAU_G00282320</name>
</gene>
<name>A0A9Q1EXB9_SYNKA</name>
<proteinExistence type="predicted"/>
<accession>A0A9Q1EXB9</accession>
<dbReference type="AlphaFoldDB" id="A0A9Q1EXB9"/>